<accession>A0A518AUI4</accession>
<dbReference type="EMBL" id="CP036278">
    <property type="protein sequence ID" value="QDU58388.1"/>
    <property type="molecule type" value="Genomic_DNA"/>
</dbReference>
<dbReference type="InterPro" id="IPR052701">
    <property type="entry name" value="GAG_Ulvan_Degrading_Sulfatases"/>
</dbReference>
<dbReference type="PROSITE" id="PS00523">
    <property type="entry name" value="SULFATASE_1"/>
    <property type="match status" value="1"/>
</dbReference>
<keyword evidence="2 5" id="KW-0378">Hydrolase</keyword>
<keyword evidence="3" id="KW-1133">Transmembrane helix</keyword>
<dbReference type="EC" id="3.1.6.6" evidence="5"/>
<dbReference type="InterPro" id="IPR017850">
    <property type="entry name" value="Alkaline_phosphatase_core_sf"/>
</dbReference>
<gene>
    <name evidence="5" type="primary">betC_4</name>
    <name evidence="5" type="ORF">Pan181_46220</name>
</gene>
<name>A0A518AUI4_9BACT</name>
<evidence type="ECO:0000313" key="5">
    <source>
        <dbReference type="EMBL" id="QDU58388.1"/>
    </source>
</evidence>
<evidence type="ECO:0000256" key="1">
    <source>
        <dbReference type="ARBA" id="ARBA00008779"/>
    </source>
</evidence>
<comment type="similarity">
    <text evidence="1">Belongs to the sulfatase family.</text>
</comment>
<protein>
    <submittedName>
        <fullName evidence="5">Choline-sulfatase</fullName>
        <ecNumber evidence="5">3.1.6.6</ecNumber>
    </submittedName>
</protein>
<dbReference type="OrthoDB" id="9803751at2"/>
<evidence type="ECO:0000256" key="3">
    <source>
        <dbReference type="SAM" id="Phobius"/>
    </source>
</evidence>
<dbReference type="RefSeq" id="WP_145250288.1">
    <property type="nucleotide sequence ID" value="NZ_CP036278.1"/>
</dbReference>
<evidence type="ECO:0000313" key="6">
    <source>
        <dbReference type="Proteomes" id="UP000315750"/>
    </source>
</evidence>
<dbReference type="PANTHER" id="PTHR43751">
    <property type="entry name" value="SULFATASE"/>
    <property type="match status" value="1"/>
</dbReference>
<dbReference type="Proteomes" id="UP000315750">
    <property type="component" value="Chromosome"/>
</dbReference>
<keyword evidence="6" id="KW-1185">Reference proteome</keyword>
<proteinExistence type="inferred from homology"/>
<dbReference type="AlphaFoldDB" id="A0A518AUI4"/>
<dbReference type="GO" id="GO:0047753">
    <property type="term" value="F:choline-sulfatase activity"/>
    <property type="evidence" value="ECO:0007669"/>
    <property type="project" value="UniProtKB-EC"/>
</dbReference>
<keyword evidence="3" id="KW-0812">Transmembrane</keyword>
<feature type="domain" description="Sulfatase N-terminal" evidence="4">
    <location>
        <begin position="45"/>
        <end position="311"/>
    </location>
</feature>
<evidence type="ECO:0000256" key="2">
    <source>
        <dbReference type="ARBA" id="ARBA00022801"/>
    </source>
</evidence>
<dbReference type="Gene3D" id="3.40.720.10">
    <property type="entry name" value="Alkaline Phosphatase, subunit A"/>
    <property type="match status" value="1"/>
</dbReference>
<dbReference type="Pfam" id="PF00884">
    <property type="entry name" value="Sulfatase"/>
    <property type="match status" value="1"/>
</dbReference>
<keyword evidence="3" id="KW-0472">Membrane</keyword>
<dbReference type="InterPro" id="IPR024607">
    <property type="entry name" value="Sulfatase_CS"/>
</dbReference>
<evidence type="ECO:0000259" key="4">
    <source>
        <dbReference type="Pfam" id="PF00884"/>
    </source>
</evidence>
<sequence>MSVVRSNESFVTESLRRLSEIVANIVWMLLAFALFPSVQAAANPPHLVVYLSDDHSQFDSSLYGNDNIPTPEFERMAKEGMTFTHAFVASPSCAPSRAAMLTGLCPARNGAEANHSVPRPGTHSLVADLKQAGYEVVAFGKVAHYNTQALYGFDHAEQVHELGRLRQVVAKYLKQCESEQPLCLFVGTTNPHVPWAAKSTFDPAEVEFPPHHLDTPSTRDHRAAYYEEIKRLDNYLGDLRQLTREQLGENVVFVHSSDHGSQWPFGKWNVYDYGIRVPLIVTWPQHIEADITSDAMVSWIDLIPTLIELGGGEVPAGLDGRSFAGVLLGREQEHRERIFTTHTADGKMNQYPMRSVRTREWKLIHNLAPERQHTNHSDLNRKPLAGEYWNEWYALAKTDPHAQAIIDRYHHRPEWELYHVSEDKWELTNLIESTDQSERIAQLKKELAEWMKQQGDAGLVSP</sequence>
<reference evidence="5 6" key="1">
    <citation type="submission" date="2019-02" db="EMBL/GenBank/DDBJ databases">
        <title>Deep-cultivation of Planctomycetes and their phenomic and genomic characterization uncovers novel biology.</title>
        <authorList>
            <person name="Wiegand S."/>
            <person name="Jogler M."/>
            <person name="Boedeker C."/>
            <person name="Pinto D."/>
            <person name="Vollmers J."/>
            <person name="Rivas-Marin E."/>
            <person name="Kohn T."/>
            <person name="Peeters S.H."/>
            <person name="Heuer A."/>
            <person name="Rast P."/>
            <person name="Oberbeckmann S."/>
            <person name="Bunk B."/>
            <person name="Jeske O."/>
            <person name="Meyerdierks A."/>
            <person name="Storesund J.E."/>
            <person name="Kallscheuer N."/>
            <person name="Luecker S."/>
            <person name="Lage O.M."/>
            <person name="Pohl T."/>
            <person name="Merkel B.J."/>
            <person name="Hornburger P."/>
            <person name="Mueller R.-W."/>
            <person name="Bruemmer F."/>
            <person name="Labrenz M."/>
            <person name="Spormann A.M."/>
            <person name="Op den Camp H."/>
            <person name="Overmann J."/>
            <person name="Amann R."/>
            <person name="Jetten M.S.M."/>
            <person name="Mascher T."/>
            <person name="Medema M.H."/>
            <person name="Devos D.P."/>
            <person name="Kaster A.-K."/>
            <person name="Ovreas L."/>
            <person name="Rohde M."/>
            <person name="Galperin M.Y."/>
            <person name="Jogler C."/>
        </authorList>
    </citation>
    <scope>NUCLEOTIDE SEQUENCE [LARGE SCALE GENOMIC DNA]</scope>
    <source>
        <strain evidence="5 6">Pan181</strain>
    </source>
</reference>
<organism evidence="5 6">
    <name type="scientific">Aeoliella mucimassa</name>
    <dbReference type="NCBI Taxonomy" id="2527972"/>
    <lineage>
        <taxon>Bacteria</taxon>
        <taxon>Pseudomonadati</taxon>
        <taxon>Planctomycetota</taxon>
        <taxon>Planctomycetia</taxon>
        <taxon>Pirellulales</taxon>
        <taxon>Lacipirellulaceae</taxon>
        <taxon>Aeoliella</taxon>
    </lineage>
</organism>
<dbReference type="SUPFAM" id="SSF53649">
    <property type="entry name" value="Alkaline phosphatase-like"/>
    <property type="match status" value="1"/>
</dbReference>
<dbReference type="PANTHER" id="PTHR43751:SF1">
    <property type="entry name" value="SULFATASE ATSG-RELATED"/>
    <property type="match status" value="1"/>
</dbReference>
<feature type="transmembrane region" description="Helical" evidence="3">
    <location>
        <begin position="21"/>
        <end position="42"/>
    </location>
</feature>
<dbReference type="InterPro" id="IPR000917">
    <property type="entry name" value="Sulfatase_N"/>
</dbReference>
<dbReference type="KEGG" id="amuc:Pan181_46220"/>
<dbReference type="CDD" id="cd16027">
    <property type="entry name" value="SGSH"/>
    <property type="match status" value="1"/>
</dbReference>